<dbReference type="Proteomes" id="UP000831786">
    <property type="component" value="Chromosome"/>
</dbReference>
<dbReference type="RefSeq" id="WP_244729558.1">
    <property type="nucleotide sequence ID" value="NZ_CP095045.1"/>
</dbReference>
<sequence length="113" mass="11505">MQLGARWAAGSPPHRGVPAALHGEIAAQEAAHPRASAWTLTWLEGRPRCALDDAIVVTLDRSGAVVSRAVAERGEPAGPGSGSPASGASREDAGADDAGAEDAGAEDDDEWLR</sequence>
<evidence type="ECO:0000313" key="3">
    <source>
        <dbReference type="Proteomes" id="UP000831786"/>
    </source>
</evidence>
<reference evidence="2 3" key="1">
    <citation type="submission" date="2022-04" db="EMBL/GenBank/DDBJ databases">
        <title>Leucobacter sp. isolated from rhizosphere of garlic.</title>
        <authorList>
            <person name="Won M."/>
            <person name="Lee C.-M."/>
            <person name="Woen H.-Y."/>
            <person name="Kwon S.-W."/>
        </authorList>
    </citation>
    <scope>NUCLEOTIDE SEQUENCE [LARGE SCALE GENOMIC DNA]</scope>
    <source>
        <strain evidence="2 3">H21R-40</strain>
    </source>
</reference>
<evidence type="ECO:0000313" key="2">
    <source>
        <dbReference type="EMBL" id="UOQ58523.1"/>
    </source>
</evidence>
<keyword evidence="3" id="KW-1185">Reference proteome</keyword>
<accession>A0ABY4FQG4</accession>
<organism evidence="2 3">
    <name type="scientific">Leucobacter allii</name>
    <dbReference type="NCBI Taxonomy" id="2932247"/>
    <lineage>
        <taxon>Bacteria</taxon>
        <taxon>Bacillati</taxon>
        <taxon>Actinomycetota</taxon>
        <taxon>Actinomycetes</taxon>
        <taxon>Micrococcales</taxon>
        <taxon>Microbacteriaceae</taxon>
        <taxon>Leucobacter</taxon>
    </lineage>
</organism>
<proteinExistence type="predicted"/>
<feature type="region of interest" description="Disordered" evidence="1">
    <location>
        <begin position="70"/>
        <end position="113"/>
    </location>
</feature>
<protein>
    <submittedName>
        <fullName evidence="2">Fe-S oxidoreductase</fullName>
    </submittedName>
</protein>
<gene>
    <name evidence="2" type="ORF">MUN78_06755</name>
</gene>
<evidence type="ECO:0000256" key="1">
    <source>
        <dbReference type="SAM" id="MobiDB-lite"/>
    </source>
</evidence>
<dbReference type="EMBL" id="CP095045">
    <property type="protein sequence ID" value="UOQ58523.1"/>
    <property type="molecule type" value="Genomic_DNA"/>
</dbReference>
<feature type="compositionally biased region" description="Acidic residues" evidence="1">
    <location>
        <begin position="94"/>
        <end position="113"/>
    </location>
</feature>
<feature type="compositionally biased region" description="Low complexity" evidence="1">
    <location>
        <begin position="76"/>
        <end position="88"/>
    </location>
</feature>
<name>A0ABY4FQG4_9MICO</name>